<proteinExistence type="predicted"/>
<organism evidence="2 3">
    <name type="scientific">Cognatilysobacter lacus</name>
    <dbReference type="NCBI Taxonomy" id="1643323"/>
    <lineage>
        <taxon>Bacteria</taxon>
        <taxon>Pseudomonadati</taxon>
        <taxon>Pseudomonadota</taxon>
        <taxon>Gammaproteobacteria</taxon>
        <taxon>Lysobacterales</taxon>
        <taxon>Lysobacteraceae</taxon>
        <taxon>Cognatilysobacter</taxon>
    </lineage>
</organism>
<evidence type="ECO:0000313" key="3">
    <source>
        <dbReference type="Proteomes" id="UP000323164"/>
    </source>
</evidence>
<protein>
    <submittedName>
        <fullName evidence="2">Ketosynthase</fullName>
    </submittedName>
</protein>
<dbReference type="OrthoDB" id="6023795at2"/>
<keyword evidence="3" id="KW-1185">Reference proteome</keyword>
<keyword evidence="1" id="KW-0812">Transmembrane</keyword>
<reference evidence="2 3" key="1">
    <citation type="submission" date="2019-08" db="EMBL/GenBank/DDBJ databases">
        <title>Draft genome sequence of Lysobacter sp. UKS-15.</title>
        <authorList>
            <person name="Im W.-T."/>
        </authorList>
    </citation>
    <scope>NUCLEOTIDE SEQUENCE [LARGE SCALE GENOMIC DNA]</scope>
    <source>
        <strain evidence="2 3">UKS-15</strain>
    </source>
</reference>
<gene>
    <name evidence="2" type="ORF">FW784_10610</name>
</gene>
<accession>A0A5D8YYR6</accession>
<name>A0A5D8YYR6_9GAMM</name>
<sequence>MNVALARLLLSVAYPLLAHLASAAHDPRLAALALLDIVLILLVLPLARRDIGAWLAVGIVAIGLYMVQGSALLPVLLLLPPVLFPWLVAWWFARTLRPGSVPLISRIVGGLERCAPEELEPRLKAYTRGLTTLWAVVLTGIGVANLALGLIAVPDGLLVHLGHPPVVSVPQVVWSWCANLLDYGVAGLIMVVEYLLRLRLFPDRPYRDFPDFIRRLGALGPAFWRDVMR</sequence>
<feature type="transmembrane region" description="Helical" evidence="1">
    <location>
        <begin position="173"/>
        <end position="196"/>
    </location>
</feature>
<dbReference type="AlphaFoldDB" id="A0A5D8YYR6"/>
<evidence type="ECO:0000256" key="1">
    <source>
        <dbReference type="SAM" id="Phobius"/>
    </source>
</evidence>
<feature type="transmembrane region" description="Helical" evidence="1">
    <location>
        <begin position="73"/>
        <end position="93"/>
    </location>
</feature>
<dbReference type="EMBL" id="VTRV01000124">
    <property type="protein sequence ID" value="TZF87865.1"/>
    <property type="molecule type" value="Genomic_DNA"/>
</dbReference>
<feature type="transmembrane region" description="Helical" evidence="1">
    <location>
        <begin position="51"/>
        <end position="67"/>
    </location>
</feature>
<evidence type="ECO:0000313" key="2">
    <source>
        <dbReference type="EMBL" id="TZF87865.1"/>
    </source>
</evidence>
<feature type="transmembrane region" description="Helical" evidence="1">
    <location>
        <begin position="28"/>
        <end position="44"/>
    </location>
</feature>
<dbReference type="Proteomes" id="UP000323164">
    <property type="component" value="Unassembled WGS sequence"/>
</dbReference>
<keyword evidence="1" id="KW-1133">Transmembrane helix</keyword>
<comment type="caution">
    <text evidence="2">The sequence shown here is derived from an EMBL/GenBank/DDBJ whole genome shotgun (WGS) entry which is preliminary data.</text>
</comment>
<feature type="transmembrane region" description="Helical" evidence="1">
    <location>
        <begin position="132"/>
        <end position="153"/>
    </location>
</feature>
<keyword evidence="1" id="KW-0472">Membrane</keyword>
<dbReference type="RefSeq" id="WP_149353315.1">
    <property type="nucleotide sequence ID" value="NZ_VTRV01000124.1"/>
</dbReference>